<evidence type="ECO:0008006" key="3">
    <source>
        <dbReference type="Google" id="ProtNLM"/>
    </source>
</evidence>
<comment type="caution">
    <text evidence="1">The sequence shown here is derived from an EMBL/GenBank/DDBJ whole genome shotgun (WGS) entry which is preliminary data.</text>
</comment>
<dbReference type="InterPro" id="IPR003735">
    <property type="entry name" value="Metal_Tscrpt_repr"/>
</dbReference>
<dbReference type="Proteomes" id="UP000176389">
    <property type="component" value="Unassembled WGS sequence"/>
</dbReference>
<dbReference type="PANTHER" id="PTHR33677">
    <property type="entry name" value="TRANSCRIPTIONAL REPRESSOR FRMR-RELATED"/>
    <property type="match status" value="1"/>
</dbReference>
<accession>A0A1G1WBM6</accession>
<dbReference type="CDD" id="cd10151">
    <property type="entry name" value="TthCsoR-like_DUF156"/>
    <property type="match status" value="1"/>
</dbReference>
<dbReference type="Gene3D" id="1.20.58.1000">
    <property type="entry name" value="Metal-sensitive repressor, helix protomer"/>
    <property type="match status" value="1"/>
</dbReference>
<dbReference type="AlphaFoldDB" id="A0A1G1WBM6"/>
<dbReference type="InterPro" id="IPR038390">
    <property type="entry name" value="Metal_Tscrpt_repr_sf"/>
</dbReference>
<dbReference type="STRING" id="1802596.A2Z11_04600"/>
<dbReference type="GO" id="GO:0045892">
    <property type="term" value="P:negative regulation of DNA-templated transcription"/>
    <property type="evidence" value="ECO:0007669"/>
    <property type="project" value="UniProtKB-ARBA"/>
</dbReference>
<dbReference type="Pfam" id="PF02583">
    <property type="entry name" value="Trns_repr_metal"/>
    <property type="match status" value="1"/>
</dbReference>
<feature type="non-terminal residue" evidence="1">
    <location>
        <position position="82"/>
    </location>
</feature>
<protein>
    <recommendedName>
        <fullName evidence="3">Transcriptional regulator</fullName>
    </recommendedName>
</protein>
<sequence>MKLDSKKDVLKRLNITGGHLKKIIEMIDEDRYCIDVLQQTEAVKGSLKKIEEIILDSHLRTCVVPSFKGGKSEESVKELVEV</sequence>
<gene>
    <name evidence="1" type="ORF">A2Z11_04600</name>
</gene>
<evidence type="ECO:0000313" key="1">
    <source>
        <dbReference type="EMBL" id="OGY25089.1"/>
    </source>
</evidence>
<dbReference type="GO" id="GO:0046872">
    <property type="term" value="F:metal ion binding"/>
    <property type="evidence" value="ECO:0007669"/>
    <property type="project" value="InterPro"/>
</dbReference>
<evidence type="ECO:0000313" key="2">
    <source>
        <dbReference type="Proteomes" id="UP000176389"/>
    </source>
</evidence>
<proteinExistence type="predicted"/>
<name>A0A1G1WBM6_9BACT</name>
<reference evidence="1 2" key="1">
    <citation type="journal article" date="2016" name="Nat. Commun.">
        <title>Thousands of microbial genomes shed light on interconnected biogeochemical processes in an aquifer system.</title>
        <authorList>
            <person name="Anantharaman K."/>
            <person name="Brown C.T."/>
            <person name="Hug L.A."/>
            <person name="Sharon I."/>
            <person name="Castelle C.J."/>
            <person name="Probst A.J."/>
            <person name="Thomas B.C."/>
            <person name="Singh A."/>
            <person name="Wilkins M.J."/>
            <person name="Karaoz U."/>
            <person name="Brodie E.L."/>
            <person name="Williams K.H."/>
            <person name="Hubbard S.S."/>
            <person name="Banfield J.F."/>
        </authorList>
    </citation>
    <scope>NUCLEOTIDE SEQUENCE [LARGE SCALE GENOMIC DNA]</scope>
</reference>
<dbReference type="GO" id="GO:0003677">
    <property type="term" value="F:DNA binding"/>
    <property type="evidence" value="ECO:0007669"/>
    <property type="project" value="InterPro"/>
</dbReference>
<organism evidence="1 2">
    <name type="scientific">Candidatus Woykebacteria bacterium RBG_16_43_9</name>
    <dbReference type="NCBI Taxonomy" id="1802596"/>
    <lineage>
        <taxon>Bacteria</taxon>
        <taxon>Candidatus Woykeibacteriota</taxon>
    </lineage>
</organism>
<dbReference type="EMBL" id="MHCS01000055">
    <property type="protein sequence ID" value="OGY25089.1"/>
    <property type="molecule type" value="Genomic_DNA"/>
</dbReference>